<accession>A0A8I0MWH1</accession>
<organism evidence="1 2">
    <name type="scientific">Pseudoalteromonas peptidolytica F12-50-A1</name>
    <dbReference type="NCBI Taxonomy" id="1315280"/>
    <lineage>
        <taxon>Bacteria</taxon>
        <taxon>Pseudomonadati</taxon>
        <taxon>Pseudomonadota</taxon>
        <taxon>Gammaproteobacteria</taxon>
        <taxon>Alteromonadales</taxon>
        <taxon>Pseudoalteromonadaceae</taxon>
        <taxon>Pseudoalteromonas</taxon>
    </lineage>
</organism>
<dbReference type="EMBL" id="AQHF01000022">
    <property type="protein sequence ID" value="MBE0346601.1"/>
    <property type="molecule type" value="Genomic_DNA"/>
</dbReference>
<protein>
    <submittedName>
        <fullName evidence="1">Uncharacterized protein</fullName>
    </submittedName>
</protein>
<reference evidence="1 2" key="1">
    <citation type="submission" date="2015-06" db="EMBL/GenBank/DDBJ databases">
        <title>Genome sequence of Pseudoalteromonas peptidolytica.</title>
        <authorList>
            <person name="Xie B.-B."/>
            <person name="Rong J.-C."/>
            <person name="Qin Q.-L."/>
            <person name="Zhang Y.-Z."/>
        </authorList>
    </citation>
    <scope>NUCLEOTIDE SEQUENCE [LARGE SCALE GENOMIC DNA]</scope>
    <source>
        <strain evidence="1 2">F12-50-A1</strain>
    </source>
</reference>
<name>A0A8I0MWH1_9GAMM</name>
<evidence type="ECO:0000313" key="2">
    <source>
        <dbReference type="Proteomes" id="UP000660708"/>
    </source>
</evidence>
<comment type="caution">
    <text evidence="1">The sequence shown here is derived from an EMBL/GenBank/DDBJ whole genome shotgun (WGS) entry which is preliminary data.</text>
</comment>
<dbReference type="AlphaFoldDB" id="A0A8I0MWH1"/>
<gene>
    <name evidence="1" type="ORF">PPEP_a3867</name>
</gene>
<evidence type="ECO:0000313" key="1">
    <source>
        <dbReference type="EMBL" id="MBE0346601.1"/>
    </source>
</evidence>
<dbReference type="Proteomes" id="UP000660708">
    <property type="component" value="Unassembled WGS sequence"/>
</dbReference>
<sequence length="43" mass="5048">MGQQASLMRYKPEDYLNALYLTFFLRTAKIKSPMTKHWALGQV</sequence>
<proteinExistence type="predicted"/>
<keyword evidence="2" id="KW-1185">Reference proteome</keyword>